<reference evidence="1 2" key="1">
    <citation type="journal article" date="2012" name="J. Bacteriol.">
        <title>Genome sequence of Pectobacterium sp. strain SCC3193.</title>
        <authorList>
            <person name="Koskinen J.P."/>
            <person name="Laine P."/>
            <person name="Niemi O."/>
            <person name="Nykyri J."/>
            <person name="Harjunpaa H."/>
            <person name="Auvinen P."/>
            <person name="Paulin L."/>
            <person name="Pirhonen M."/>
            <person name="Palva T."/>
            <person name="Holm L."/>
        </authorList>
    </citation>
    <scope>NUCLEOTIDE SEQUENCE [LARGE SCALE GENOMIC DNA]</scope>
    <source>
        <strain evidence="1 2">SCC3193</strain>
    </source>
</reference>
<protein>
    <submittedName>
        <fullName evidence="1">Uncharacterized protein</fullName>
    </submittedName>
</protein>
<gene>
    <name evidence="1" type="ordered locus">W5S_4475</name>
</gene>
<name>A0A0H3IAQ7_PECPM</name>
<dbReference type="AlphaFoldDB" id="A0A0H3IAQ7"/>
<accession>A0A0H3IAQ7</accession>
<proteinExistence type="predicted"/>
<dbReference type="KEGG" id="pec:W5S_4475"/>
<organism evidence="1 2">
    <name type="scientific">Pectobacterium parmentieri</name>
    <dbReference type="NCBI Taxonomy" id="1905730"/>
    <lineage>
        <taxon>Bacteria</taxon>
        <taxon>Pseudomonadati</taxon>
        <taxon>Pseudomonadota</taxon>
        <taxon>Gammaproteobacteria</taxon>
        <taxon>Enterobacterales</taxon>
        <taxon>Pectobacteriaceae</taxon>
        <taxon>Pectobacterium</taxon>
    </lineage>
</organism>
<evidence type="ECO:0000313" key="2">
    <source>
        <dbReference type="Proteomes" id="UP000008044"/>
    </source>
</evidence>
<sequence>MDVSFAILLPNNIDINVLNWKEVYIEWGEEKYSQDPQLYKWNDLILFEFDKNIQSYERLLGKHVCLNSYSAYVLKGCEISDFEWCINKHIDTTNNPIHLLFNDFLSQIDYWAALTLVDCDKFDEVYSIDNNTDALSILKESLDWSNPKGIALIKMIKANGTTLKIAGSDYNDPSAFLLYGLVSRYRVISVSIISLPRSTVTIAGIPVIKLNASSQRPLWLRGCGYFCCYGRRQSVVYG</sequence>
<evidence type="ECO:0000313" key="1">
    <source>
        <dbReference type="EMBL" id="AFI92521.1"/>
    </source>
</evidence>
<dbReference type="EMBL" id="CP003415">
    <property type="protein sequence ID" value="AFI92521.1"/>
    <property type="molecule type" value="Genomic_DNA"/>
</dbReference>
<dbReference type="Proteomes" id="UP000008044">
    <property type="component" value="Chromosome"/>
</dbReference>
<dbReference type="eggNOG" id="ENOG5031HVI">
    <property type="taxonomic scope" value="Bacteria"/>
</dbReference>
<dbReference type="HOGENOM" id="CLU_1164985_0_0_6"/>